<dbReference type="Proteomes" id="UP001345219">
    <property type="component" value="Chromosome 23"/>
</dbReference>
<dbReference type="EMBL" id="JAXIOK010000009">
    <property type="protein sequence ID" value="KAK4762257.1"/>
    <property type="molecule type" value="Genomic_DNA"/>
</dbReference>
<evidence type="ECO:0000313" key="4">
    <source>
        <dbReference type="Proteomes" id="UP001345219"/>
    </source>
</evidence>
<keyword evidence="4" id="KW-1185">Reference proteome</keyword>
<evidence type="ECO:0000256" key="1">
    <source>
        <dbReference type="SAM" id="MobiDB-lite"/>
    </source>
</evidence>
<dbReference type="AlphaFoldDB" id="A0AAN7QA58"/>
<proteinExistence type="predicted"/>
<accession>A0AAN7QA58</accession>
<organism evidence="3 4">
    <name type="scientific">Trapa incisa</name>
    <dbReference type="NCBI Taxonomy" id="236973"/>
    <lineage>
        <taxon>Eukaryota</taxon>
        <taxon>Viridiplantae</taxon>
        <taxon>Streptophyta</taxon>
        <taxon>Embryophyta</taxon>
        <taxon>Tracheophyta</taxon>
        <taxon>Spermatophyta</taxon>
        <taxon>Magnoliopsida</taxon>
        <taxon>eudicotyledons</taxon>
        <taxon>Gunneridae</taxon>
        <taxon>Pentapetalae</taxon>
        <taxon>rosids</taxon>
        <taxon>malvids</taxon>
        <taxon>Myrtales</taxon>
        <taxon>Lythraceae</taxon>
        <taxon>Trapa</taxon>
    </lineage>
</organism>
<keyword evidence="2" id="KW-1133">Transmembrane helix</keyword>
<dbReference type="PANTHER" id="PTHR34553:SF4">
    <property type="entry name" value="G1_S-SPECIFIC CYCLIN-E PROTEIN"/>
    <property type="match status" value="1"/>
</dbReference>
<name>A0AAN7QA58_9MYRT</name>
<feature type="transmembrane region" description="Helical" evidence="2">
    <location>
        <begin position="517"/>
        <end position="539"/>
    </location>
</feature>
<keyword evidence="2" id="KW-0812">Transmembrane</keyword>
<dbReference type="PANTHER" id="PTHR34553">
    <property type="entry name" value="OS05G0597400 PROTEIN"/>
    <property type="match status" value="1"/>
</dbReference>
<evidence type="ECO:0000256" key="2">
    <source>
        <dbReference type="SAM" id="Phobius"/>
    </source>
</evidence>
<feature type="transmembrane region" description="Helical" evidence="2">
    <location>
        <begin position="422"/>
        <end position="442"/>
    </location>
</feature>
<feature type="region of interest" description="Disordered" evidence="1">
    <location>
        <begin position="258"/>
        <end position="283"/>
    </location>
</feature>
<feature type="transmembrane region" description="Helical" evidence="2">
    <location>
        <begin position="462"/>
        <end position="481"/>
    </location>
</feature>
<comment type="caution">
    <text evidence="3">The sequence shown here is derived from an EMBL/GenBank/DDBJ whole genome shotgun (WGS) entry which is preliminary data.</text>
</comment>
<evidence type="ECO:0000313" key="3">
    <source>
        <dbReference type="EMBL" id="KAK4762257.1"/>
    </source>
</evidence>
<gene>
    <name evidence="3" type="ORF">SAY87_030141</name>
</gene>
<reference evidence="3 4" key="1">
    <citation type="journal article" date="2023" name="Hortic Res">
        <title>Pangenome of water caltrop reveals structural variations and asymmetric subgenome divergence after allopolyploidization.</title>
        <authorList>
            <person name="Zhang X."/>
            <person name="Chen Y."/>
            <person name="Wang L."/>
            <person name="Yuan Y."/>
            <person name="Fang M."/>
            <person name="Shi L."/>
            <person name="Lu R."/>
            <person name="Comes H.P."/>
            <person name="Ma Y."/>
            <person name="Chen Y."/>
            <person name="Huang G."/>
            <person name="Zhou Y."/>
            <person name="Zheng Z."/>
            <person name="Qiu Y."/>
        </authorList>
    </citation>
    <scope>NUCLEOTIDE SEQUENCE [LARGE SCALE GENOMIC DNA]</scope>
    <source>
        <tissue evidence="3">Roots</tissue>
    </source>
</reference>
<sequence>MAKEGADQCVFPLTSLQIGDLQSYLSELSIFLAYESKKLYILVDNRPWLSNFSLLAQLWQLMVTKSRLSPFANTRARRKEKKGKGDLSNHVKSETKKLEKWSFLIDAASLSHRTVILPVKKLQKSLQFSSELHHTLHGFIIFEVEWDSVRGINYLNDLLIDTTLALEAKLMKRWEFDSIAQAKNSMSLWFKGTLAEHQILRNHLSNLIGDVFYNAVEEFPRTCADGPSSVYSAFNDDGQDGLHSPSMKRSETKLFNSDGDADFGSDEQQSERKDSIDSSPPSTTISSVDNFEYKDTLIIFRFNDHNLPFRLKQIIVSDLRLLTLLEAGLPSWVIFLQSYPVLCHIYRPWMCPLARMFYVIISVVTVLIGFYDLYKNVPVLKAAAAHLCGPLFDWIETWEMVSRIQYLGTMLFLHNCRKALKCLLVMISSFQSFFSVLSQPFAEPLLELLHSLSPLWNVSYGAFYTFFSIISVVLGSVYSLVTEFVELLLQPLWLVLALISAIGNSVLHPIFQMLSGMLYMAISIILALANTVASLWTWFHGSVMEMWYSVRGISKLASAANTAVNGTYEISMWRSLWNDLFSQVFRALRVILNGFASFFIACNRHRLSIYNHTQATIQKLLRSIQMMDSKNQYVGHQILNLHPKNHVSVIVKKNFTEVAFHIQPFFVPLF</sequence>
<feature type="transmembrane region" description="Helical" evidence="2">
    <location>
        <begin position="356"/>
        <end position="374"/>
    </location>
</feature>
<protein>
    <submittedName>
        <fullName evidence="3">Uncharacterized protein</fullName>
    </submittedName>
</protein>
<feature type="transmembrane region" description="Helical" evidence="2">
    <location>
        <begin position="493"/>
        <end position="511"/>
    </location>
</feature>
<keyword evidence="2" id="KW-0472">Membrane</keyword>